<keyword evidence="3" id="KW-1185">Reference proteome</keyword>
<comment type="caution">
    <text evidence="2">The sequence shown here is derived from an EMBL/GenBank/DDBJ whole genome shotgun (WGS) entry which is preliminary data.</text>
</comment>
<evidence type="ECO:0000313" key="3">
    <source>
        <dbReference type="Proteomes" id="UP000320461"/>
    </source>
</evidence>
<name>A0A4Y3KH69_9CELL</name>
<dbReference type="EMBL" id="BJLQ01000007">
    <property type="protein sequence ID" value="GEA83739.1"/>
    <property type="molecule type" value="Genomic_DNA"/>
</dbReference>
<reference evidence="2 3" key="1">
    <citation type="submission" date="2019-06" db="EMBL/GenBank/DDBJ databases">
        <title>Whole genome shotgun sequence of Cellulomonas gelida NBRC 3748.</title>
        <authorList>
            <person name="Hosoyama A."/>
            <person name="Uohara A."/>
            <person name="Ohji S."/>
            <person name="Ichikawa N."/>
        </authorList>
    </citation>
    <scope>NUCLEOTIDE SEQUENCE [LARGE SCALE GENOMIC DNA]</scope>
    <source>
        <strain evidence="2 3">NBRC 3748</strain>
    </source>
</reference>
<proteinExistence type="predicted"/>
<protein>
    <submittedName>
        <fullName evidence="2">Uncharacterized protein</fullName>
    </submittedName>
</protein>
<gene>
    <name evidence="2" type="ORF">CGE01nite_09900</name>
</gene>
<feature type="region of interest" description="Disordered" evidence="1">
    <location>
        <begin position="47"/>
        <end position="79"/>
    </location>
</feature>
<dbReference type="Proteomes" id="UP000320461">
    <property type="component" value="Unassembled WGS sequence"/>
</dbReference>
<organism evidence="2 3">
    <name type="scientific">Cellulomonas gelida</name>
    <dbReference type="NCBI Taxonomy" id="1712"/>
    <lineage>
        <taxon>Bacteria</taxon>
        <taxon>Bacillati</taxon>
        <taxon>Actinomycetota</taxon>
        <taxon>Actinomycetes</taxon>
        <taxon>Micrococcales</taxon>
        <taxon>Cellulomonadaceae</taxon>
        <taxon>Cellulomonas</taxon>
    </lineage>
</organism>
<sequence>MHEQAHRGVLHQVLGCGGLAAHAERHAQQRTPMLTDELRHLVVRPPLARRNPDVRPPLTRRIPDELGTRARGRHPGLPRSYETAELAGVGCIATRVAPPGARRRVCAHT</sequence>
<accession>A0A4Y3KH69</accession>
<dbReference type="AlphaFoldDB" id="A0A4Y3KH69"/>
<evidence type="ECO:0000313" key="2">
    <source>
        <dbReference type="EMBL" id="GEA83739.1"/>
    </source>
</evidence>
<evidence type="ECO:0000256" key="1">
    <source>
        <dbReference type="SAM" id="MobiDB-lite"/>
    </source>
</evidence>